<keyword evidence="2" id="KW-1185">Reference proteome</keyword>
<evidence type="ECO:0000313" key="1">
    <source>
        <dbReference type="EMBL" id="KAL0010410.1"/>
    </source>
</evidence>
<sequence length="146" mass="16528">MIIITIKLIIPIHCYSRNTCNSSPSSIFRWPLHLTILETSLHFENKLVPNQTKIFWCMKPQTILFGVDKESYKRNSKGQQQTPTSSNILTIFLNLQTAGDMQPMPHTATESETSFASQKYDSSDILNNGVVLPLGTTCHFHCLNNN</sequence>
<gene>
    <name evidence="1" type="ORF">SO802_005518</name>
</gene>
<dbReference type="EMBL" id="JAZDWU010000002">
    <property type="protein sequence ID" value="KAL0010410.1"/>
    <property type="molecule type" value="Genomic_DNA"/>
</dbReference>
<accession>A0AAW2DID3</accession>
<name>A0AAW2DID3_9ROSI</name>
<protein>
    <submittedName>
        <fullName evidence="1">Uncharacterized protein</fullName>
    </submittedName>
</protein>
<evidence type="ECO:0000313" key="2">
    <source>
        <dbReference type="Proteomes" id="UP001459277"/>
    </source>
</evidence>
<comment type="caution">
    <text evidence="1">The sequence shown here is derived from an EMBL/GenBank/DDBJ whole genome shotgun (WGS) entry which is preliminary data.</text>
</comment>
<organism evidence="1 2">
    <name type="scientific">Lithocarpus litseifolius</name>
    <dbReference type="NCBI Taxonomy" id="425828"/>
    <lineage>
        <taxon>Eukaryota</taxon>
        <taxon>Viridiplantae</taxon>
        <taxon>Streptophyta</taxon>
        <taxon>Embryophyta</taxon>
        <taxon>Tracheophyta</taxon>
        <taxon>Spermatophyta</taxon>
        <taxon>Magnoliopsida</taxon>
        <taxon>eudicotyledons</taxon>
        <taxon>Gunneridae</taxon>
        <taxon>Pentapetalae</taxon>
        <taxon>rosids</taxon>
        <taxon>fabids</taxon>
        <taxon>Fagales</taxon>
        <taxon>Fagaceae</taxon>
        <taxon>Lithocarpus</taxon>
    </lineage>
</organism>
<proteinExistence type="predicted"/>
<reference evidence="1 2" key="1">
    <citation type="submission" date="2024-01" db="EMBL/GenBank/DDBJ databases">
        <title>A telomere-to-telomere, gap-free genome of sweet tea (Lithocarpus litseifolius).</title>
        <authorList>
            <person name="Zhou J."/>
        </authorList>
    </citation>
    <scope>NUCLEOTIDE SEQUENCE [LARGE SCALE GENOMIC DNA]</scope>
    <source>
        <strain evidence="1">Zhou-2022a</strain>
        <tissue evidence="1">Leaf</tissue>
    </source>
</reference>
<dbReference type="Proteomes" id="UP001459277">
    <property type="component" value="Unassembled WGS sequence"/>
</dbReference>
<dbReference type="AlphaFoldDB" id="A0AAW2DID3"/>